<gene>
    <name evidence="1" type="ORF">SAMN05216258_101165</name>
</gene>
<reference evidence="1 2" key="1">
    <citation type="submission" date="2016-10" db="EMBL/GenBank/DDBJ databases">
        <authorList>
            <person name="de Groot N.N."/>
        </authorList>
    </citation>
    <scope>NUCLEOTIDE SEQUENCE [LARGE SCALE GENOMIC DNA]</scope>
    <source>
        <strain evidence="1 2">CGMCC 1.11030</strain>
    </source>
</reference>
<name>A0A1I3BKR5_9RHOB</name>
<organism evidence="1 2">
    <name type="scientific">Albimonas pacifica</name>
    <dbReference type="NCBI Taxonomy" id="1114924"/>
    <lineage>
        <taxon>Bacteria</taxon>
        <taxon>Pseudomonadati</taxon>
        <taxon>Pseudomonadota</taxon>
        <taxon>Alphaproteobacteria</taxon>
        <taxon>Rhodobacterales</taxon>
        <taxon>Paracoccaceae</taxon>
        <taxon>Albimonas</taxon>
    </lineage>
</organism>
<dbReference type="AlphaFoldDB" id="A0A1I3BKR5"/>
<evidence type="ECO:0000313" key="2">
    <source>
        <dbReference type="Proteomes" id="UP000199377"/>
    </source>
</evidence>
<sequence>MFHQAFAMIDATFALWRCGGAATLARVLAATLLPRPAGARPAGERR</sequence>
<protein>
    <submittedName>
        <fullName evidence="1">Uncharacterized protein</fullName>
    </submittedName>
</protein>
<dbReference type="EMBL" id="FOQH01000001">
    <property type="protein sequence ID" value="SFH62914.1"/>
    <property type="molecule type" value="Genomic_DNA"/>
</dbReference>
<evidence type="ECO:0000313" key="1">
    <source>
        <dbReference type="EMBL" id="SFH62914.1"/>
    </source>
</evidence>
<dbReference type="STRING" id="1114924.SAMN05216258_101165"/>
<proteinExistence type="predicted"/>
<accession>A0A1I3BKR5</accession>
<dbReference type="Proteomes" id="UP000199377">
    <property type="component" value="Unassembled WGS sequence"/>
</dbReference>
<dbReference type="RefSeq" id="WP_177236101.1">
    <property type="nucleotide sequence ID" value="NZ_FOQH01000001.1"/>
</dbReference>
<keyword evidence="2" id="KW-1185">Reference proteome</keyword>